<dbReference type="RefSeq" id="WP_211356032.1">
    <property type="nucleotide sequence ID" value="NZ_BAAAPR010000014.1"/>
</dbReference>
<evidence type="ECO:0000259" key="1">
    <source>
        <dbReference type="Pfam" id="PF03358"/>
    </source>
</evidence>
<name>A0A542E2E1_9MICO</name>
<keyword evidence="3" id="KW-1185">Reference proteome</keyword>
<comment type="caution">
    <text evidence="2">The sequence shown here is derived from an EMBL/GenBank/DDBJ whole genome shotgun (WGS) entry which is preliminary data.</text>
</comment>
<protein>
    <submittedName>
        <fullName evidence="2">Multimeric flavodoxin WrbA</fullName>
    </submittedName>
</protein>
<accession>A0A542E2E1</accession>
<dbReference type="Proteomes" id="UP000317893">
    <property type="component" value="Unassembled WGS sequence"/>
</dbReference>
<feature type="domain" description="NADPH-dependent FMN reductase-like" evidence="1">
    <location>
        <begin position="27"/>
        <end position="164"/>
    </location>
</feature>
<evidence type="ECO:0000313" key="3">
    <source>
        <dbReference type="Proteomes" id="UP000317893"/>
    </source>
</evidence>
<gene>
    <name evidence="2" type="ORF">FB458_2597</name>
</gene>
<evidence type="ECO:0000313" key="2">
    <source>
        <dbReference type="EMBL" id="TQJ09485.1"/>
    </source>
</evidence>
<sequence length="241" mass="26491">MITTTGTLPDYSDLSALFVNCTLKRSPETSNTQGLVDASAHIMREHGIQVDVVRAVDHDIATGVWPDMREHGAATDDWPMIFEKVLAADILVLAGPIWLGDNSSVMKRVHERLYGGSHLLNDAGQYLYYGRVAGCFITGNEDGIKHCAMNVLYTLQHIGYTIPPQADAGWIGEAGPGPSYLDPGSGGPENDFTNRNTTFMTWNLIHLARLLKDAGGIPAHGNQRSQWDAGCRFDYENPEYR</sequence>
<dbReference type="InterPro" id="IPR005025">
    <property type="entry name" value="FMN_Rdtase-like_dom"/>
</dbReference>
<dbReference type="GO" id="GO:0016491">
    <property type="term" value="F:oxidoreductase activity"/>
    <property type="evidence" value="ECO:0007669"/>
    <property type="project" value="InterPro"/>
</dbReference>
<dbReference type="EMBL" id="VFMN01000001">
    <property type="protein sequence ID" value="TQJ09485.1"/>
    <property type="molecule type" value="Genomic_DNA"/>
</dbReference>
<reference evidence="2 3" key="1">
    <citation type="submission" date="2019-06" db="EMBL/GenBank/DDBJ databases">
        <title>Sequencing the genomes of 1000 actinobacteria strains.</title>
        <authorList>
            <person name="Klenk H.-P."/>
        </authorList>
    </citation>
    <scope>NUCLEOTIDE SEQUENCE [LARGE SCALE GENOMIC DNA]</scope>
    <source>
        <strain evidence="2 3">DSM 18607</strain>
    </source>
</reference>
<organism evidence="2 3">
    <name type="scientific">Lapillicoccus jejuensis</name>
    <dbReference type="NCBI Taxonomy" id="402171"/>
    <lineage>
        <taxon>Bacteria</taxon>
        <taxon>Bacillati</taxon>
        <taxon>Actinomycetota</taxon>
        <taxon>Actinomycetes</taxon>
        <taxon>Micrococcales</taxon>
        <taxon>Intrasporangiaceae</taxon>
        <taxon>Lapillicoccus</taxon>
    </lineage>
</organism>
<dbReference type="Gene3D" id="3.40.50.360">
    <property type="match status" value="1"/>
</dbReference>
<proteinExistence type="predicted"/>
<dbReference type="AlphaFoldDB" id="A0A542E2E1"/>
<dbReference type="InterPro" id="IPR029039">
    <property type="entry name" value="Flavoprotein-like_sf"/>
</dbReference>
<dbReference type="SUPFAM" id="SSF52218">
    <property type="entry name" value="Flavoproteins"/>
    <property type="match status" value="1"/>
</dbReference>
<dbReference type="Pfam" id="PF03358">
    <property type="entry name" value="FMN_red"/>
    <property type="match status" value="1"/>
</dbReference>